<dbReference type="RefSeq" id="WP_004336074.1">
    <property type="nucleotide sequence ID" value="NZ_AMXE01000018.1"/>
</dbReference>
<keyword evidence="2 7" id="KW-0540">Nuclease</keyword>
<protein>
    <recommendedName>
        <fullName evidence="7">Endoribonuclease YbeY</fullName>
        <ecNumber evidence="7">3.1.-.-</ecNumber>
    </recommendedName>
</protein>
<feature type="binding site" evidence="7">
    <location>
        <position position="223"/>
    </location>
    <ligand>
        <name>Zn(2+)</name>
        <dbReference type="ChEBI" id="CHEBI:29105"/>
        <note>catalytic</note>
    </ligand>
</feature>
<dbReference type="STRING" id="1123367.GCA_000621305_02122"/>
<keyword evidence="3 7" id="KW-0479">Metal-binding</keyword>
<keyword evidence="8" id="KW-0645">Protease</keyword>
<dbReference type="GO" id="GO:0006364">
    <property type="term" value="P:rRNA processing"/>
    <property type="evidence" value="ECO:0007669"/>
    <property type="project" value="UniProtKB-UniRule"/>
</dbReference>
<dbReference type="EMBL" id="AMXE01000018">
    <property type="protein sequence ID" value="ENO89202.1"/>
    <property type="molecule type" value="Genomic_DNA"/>
</dbReference>
<dbReference type="OrthoDB" id="9807740at2"/>
<dbReference type="SUPFAM" id="SSF55486">
    <property type="entry name" value="Metalloproteases ('zincins'), catalytic domain"/>
    <property type="match status" value="1"/>
</dbReference>
<comment type="subcellular location">
    <subcellularLocation>
        <location evidence="7">Cytoplasm</location>
    </subcellularLocation>
</comment>
<keyword evidence="8" id="KW-0482">Metalloprotease</keyword>
<comment type="cofactor">
    <cofactor evidence="7">
        <name>Zn(2+)</name>
        <dbReference type="ChEBI" id="CHEBI:29105"/>
    </cofactor>
    <text evidence="7">Binds 1 zinc ion.</text>
</comment>
<evidence type="ECO:0000313" key="9">
    <source>
        <dbReference type="Proteomes" id="UP000013232"/>
    </source>
</evidence>
<dbReference type="PANTHER" id="PTHR46986:SF1">
    <property type="entry name" value="ENDORIBONUCLEASE YBEY, CHLOROPLASTIC"/>
    <property type="match status" value="1"/>
</dbReference>
<keyword evidence="5 7" id="KW-0378">Hydrolase</keyword>
<dbReference type="PROSITE" id="PS01306">
    <property type="entry name" value="UPF0054"/>
    <property type="match status" value="1"/>
</dbReference>
<dbReference type="GO" id="GO:0008270">
    <property type="term" value="F:zinc ion binding"/>
    <property type="evidence" value="ECO:0007669"/>
    <property type="project" value="UniProtKB-UniRule"/>
</dbReference>
<dbReference type="InterPro" id="IPR020549">
    <property type="entry name" value="YbeY_CS"/>
</dbReference>
<dbReference type="eggNOG" id="COG0319">
    <property type="taxonomic scope" value="Bacteria"/>
</dbReference>
<feature type="binding site" evidence="7">
    <location>
        <position position="233"/>
    </location>
    <ligand>
        <name>Zn(2+)</name>
        <dbReference type="ChEBI" id="CHEBI:29105"/>
        <note>catalytic</note>
    </ligand>
</feature>
<dbReference type="AlphaFoldDB" id="N6Z3L7"/>
<keyword evidence="4 7" id="KW-0255">Endonuclease</keyword>
<evidence type="ECO:0000256" key="7">
    <source>
        <dbReference type="HAMAP-Rule" id="MF_00009"/>
    </source>
</evidence>
<keyword evidence="9" id="KW-1185">Reference proteome</keyword>
<keyword evidence="7" id="KW-0690">Ribosome biogenesis</keyword>
<dbReference type="Proteomes" id="UP000013232">
    <property type="component" value="Unassembled WGS sequence"/>
</dbReference>
<proteinExistence type="inferred from homology"/>
<evidence type="ECO:0000256" key="3">
    <source>
        <dbReference type="ARBA" id="ARBA00022723"/>
    </source>
</evidence>
<dbReference type="InterPro" id="IPR002036">
    <property type="entry name" value="YbeY"/>
</dbReference>
<dbReference type="GO" id="GO:0006508">
    <property type="term" value="P:proteolysis"/>
    <property type="evidence" value="ECO:0007669"/>
    <property type="project" value="UniProtKB-KW"/>
</dbReference>
<dbReference type="Pfam" id="PF02130">
    <property type="entry name" value="YbeY"/>
    <property type="match status" value="1"/>
</dbReference>
<dbReference type="NCBIfam" id="TIGR00043">
    <property type="entry name" value="rRNA maturation RNase YbeY"/>
    <property type="match status" value="1"/>
</dbReference>
<organism evidence="8 9">
    <name type="scientific">Thauera linaloolentis (strain DSM 12138 / JCM 21573 / CCUG 41526 / CIP 105981 / IAM 15112 / NBRC 102519 / 47Lol)</name>
    <dbReference type="NCBI Taxonomy" id="1123367"/>
    <lineage>
        <taxon>Bacteria</taxon>
        <taxon>Pseudomonadati</taxon>
        <taxon>Pseudomonadota</taxon>
        <taxon>Betaproteobacteria</taxon>
        <taxon>Rhodocyclales</taxon>
        <taxon>Zoogloeaceae</taxon>
        <taxon>Thauera</taxon>
    </lineage>
</organism>
<dbReference type="Gene3D" id="3.40.390.30">
    <property type="entry name" value="Metalloproteases ('zincins'), catalytic domain"/>
    <property type="match status" value="1"/>
</dbReference>
<dbReference type="GO" id="GO:0005737">
    <property type="term" value="C:cytoplasm"/>
    <property type="evidence" value="ECO:0007669"/>
    <property type="project" value="UniProtKB-SubCell"/>
</dbReference>
<dbReference type="PANTHER" id="PTHR46986">
    <property type="entry name" value="ENDORIBONUCLEASE YBEY, CHLOROPLASTIC"/>
    <property type="match status" value="1"/>
</dbReference>
<sequence>MPKAADKPMARPRILAIDAEGKTTRVKAERLEIELGGGRKLLLAFPERAWGDLEIEAEGDSDDVVPMLSLQPGACNLMTLRVDLHHDMLPAESVESIDLPQSDSPPVLKLAVQKAVDGPDKASVPKKHNIRRWAQAALLRDAEVAVRLVGEAEGRELNRAFRGKDYATNVLTFVYGEGEEAHERGDGGGPLAGDLVLCVPVVLREAAEQGKTAEAHFAHLVVHGMLHLQGHDHENEAEALDMEKLETDILGGLGYADPYA</sequence>
<evidence type="ECO:0000313" key="8">
    <source>
        <dbReference type="EMBL" id="ENO89202.1"/>
    </source>
</evidence>
<accession>N6Z3L7</accession>
<evidence type="ECO:0000256" key="5">
    <source>
        <dbReference type="ARBA" id="ARBA00022801"/>
    </source>
</evidence>
<comment type="function">
    <text evidence="7">Single strand-specific metallo-endoribonuclease involved in late-stage 70S ribosome quality control and in maturation of the 3' terminus of the 16S rRNA.</text>
</comment>
<keyword evidence="7" id="KW-0698">rRNA processing</keyword>
<dbReference type="InterPro" id="IPR023091">
    <property type="entry name" value="MetalPrtase_cat_dom_sf_prd"/>
</dbReference>
<evidence type="ECO:0000256" key="1">
    <source>
        <dbReference type="ARBA" id="ARBA00010875"/>
    </source>
</evidence>
<evidence type="ECO:0000256" key="4">
    <source>
        <dbReference type="ARBA" id="ARBA00022759"/>
    </source>
</evidence>
<name>N6Z3L7_THAL4</name>
<dbReference type="GO" id="GO:0004521">
    <property type="term" value="F:RNA endonuclease activity"/>
    <property type="evidence" value="ECO:0007669"/>
    <property type="project" value="UniProtKB-UniRule"/>
</dbReference>
<keyword evidence="6 7" id="KW-0862">Zinc</keyword>
<feature type="binding site" evidence="7">
    <location>
        <position position="227"/>
    </location>
    <ligand>
        <name>Zn(2+)</name>
        <dbReference type="ChEBI" id="CHEBI:29105"/>
        <note>catalytic</note>
    </ligand>
</feature>
<dbReference type="EC" id="3.1.-.-" evidence="7"/>
<comment type="caution">
    <text evidence="8">The sequence shown here is derived from an EMBL/GenBank/DDBJ whole genome shotgun (WGS) entry which is preliminary data.</text>
</comment>
<keyword evidence="7" id="KW-0963">Cytoplasm</keyword>
<reference evidence="8 9" key="1">
    <citation type="submission" date="2012-09" db="EMBL/GenBank/DDBJ databases">
        <title>Draft Genome Sequences of 6 Strains from Genus Thauera.</title>
        <authorList>
            <person name="Liu B."/>
            <person name="Shapleigh J.P."/>
            <person name="Frostegard A.H."/>
        </authorList>
    </citation>
    <scope>NUCLEOTIDE SEQUENCE [LARGE SCALE GENOMIC DNA]</scope>
    <source>
        <strain evidence="9">47Lol / DSM 12138</strain>
    </source>
</reference>
<dbReference type="HAMAP" id="MF_00009">
    <property type="entry name" value="Endoribonucl_YbeY"/>
    <property type="match status" value="1"/>
</dbReference>
<evidence type="ECO:0000256" key="6">
    <source>
        <dbReference type="ARBA" id="ARBA00022833"/>
    </source>
</evidence>
<gene>
    <name evidence="7" type="primary">ybeY</name>
    <name evidence="8" type="ORF">C666_07065</name>
</gene>
<comment type="similarity">
    <text evidence="1 7">Belongs to the endoribonuclease YbeY family.</text>
</comment>
<dbReference type="NCBIfam" id="NF010570">
    <property type="entry name" value="PRK13963.1"/>
    <property type="match status" value="1"/>
</dbReference>
<dbReference type="GO" id="GO:0004222">
    <property type="term" value="F:metalloendopeptidase activity"/>
    <property type="evidence" value="ECO:0007669"/>
    <property type="project" value="InterPro"/>
</dbReference>
<evidence type="ECO:0000256" key="2">
    <source>
        <dbReference type="ARBA" id="ARBA00022722"/>
    </source>
</evidence>